<dbReference type="Proteomes" id="UP000252081">
    <property type="component" value="Unassembled WGS sequence"/>
</dbReference>
<accession>A0A366KZ42</accession>
<evidence type="ECO:0000313" key="2">
    <source>
        <dbReference type="EMBL" id="RBQ06790.1"/>
    </source>
</evidence>
<dbReference type="RefSeq" id="WP_113949353.1">
    <property type="nucleotide sequence ID" value="NZ_QNQU01000010.1"/>
</dbReference>
<feature type="domain" description="Anti-bacteriophage protein A/HamA C-terminal" evidence="1">
    <location>
        <begin position="26"/>
        <end position="313"/>
    </location>
</feature>
<organism evidence="2 3">
    <name type="scientific">Pedobacter miscanthi</name>
    <dbReference type="NCBI Taxonomy" id="2259170"/>
    <lineage>
        <taxon>Bacteria</taxon>
        <taxon>Pseudomonadati</taxon>
        <taxon>Bacteroidota</taxon>
        <taxon>Sphingobacteriia</taxon>
        <taxon>Sphingobacteriales</taxon>
        <taxon>Sphingobacteriaceae</taxon>
        <taxon>Pedobacter</taxon>
    </lineage>
</organism>
<dbReference type="AlphaFoldDB" id="A0A366KZ42"/>
<keyword evidence="3" id="KW-1185">Reference proteome</keyword>
<comment type="caution">
    <text evidence="2">The sequence shown here is derived from an EMBL/GenBank/DDBJ whole genome shotgun (WGS) entry which is preliminary data.</text>
</comment>
<dbReference type="EMBL" id="QNQU01000010">
    <property type="protein sequence ID" value="RBQ06790.1"/>
    <property type="molecule type" value="Genomic_DNA"/>
</dbReference>
<dbReference type="Pfam" id="PF08878">
    <property type="entry name" value="HamA"/>
    <property type="match status" value="1"/>
</dbReference>
<sequence length="321" mass="36573">MSSTLDKFDIAFHGTLGSFCPEIDVSLVDGREVLSILNDYSDEVWQKQKFLNFIWNNIALTALSKNERDKLVDGSYSALIAAAKKLRLLDRTNGDQDTEGSELAEIILYGIMHHHYGALPVVPKIFNKQNAQDNAKGADSIHLVADKHGDFTIWHGEAKFYNSIEDNRLPKIIESVLTSLEKSAIVNENRIISSSSDLKSYLKDNTDLYEKVIRILDDEASIDPIKARLNVPILFLHECKITGSFKEMCEEYIQQVLDYQRKRASQFHKKIHSKASKDDGKNIPVINFEKIKLHFIFFPVPDKKSIISEFLNEVEHFKSKG</sequence>
<reference evidence="2 3" key="1">
    <citation type="submission" date="2018-07" db="EMBL/GenBank/DDBJ databases">
        <title>A draft genome of a endophytic bacteria, a new species of Pedobacter.</title>
        <authorList>
            <person name="Zhang Z.D."/>
            <person name="Chen Z.J."/>
        </authorList>
    </citation>
    <scope>NUCLEOTIDE SEQUENCE [LARGE SCALE GENOMIC DNA]</scope>
    <source>
        <strain evidence="2 3">RS10</strain>
    </source>
</reference>
<dbReference type="InterPro" id="IPR014976">
    <property type="entry name" value="AbpA_HamA_C"/>
</dbReference>
<proteinExistence type="predicted"/>
<gene>
    <name evidence="2" type="ORF">DRW42_13535</name>
</gene>
<evidence type="ECO:0000259" key="1">
    <source>
        <dbReference type="Pfam" id="PF08878"/>
    </source>
</evidence>
<name>A0A366KZ42_9SPHI</name>
<dbReference type="OrthoDB" id="785623at2"/>
<evidence type="ECO:0000313" key="3">
    <source>
        <dbReference type="Proteomes" id="UP000252081"/>
    </source>
</evidence>
<protein>
    <submittedName>
        <fullName evidence="2">DUF1837 domain-containing protein</fullName>
    </submittedName>
</protein>